<keyword evidence="9 13" id="KW-0418">Kinase</keyword>
<organism evidence="16 17">
    <name type="scientific">Boudabousia liubingyangii</name>
    <dbReference type="NCBI Taxonomy" id="1921764"/>
    <lineage>
        <taxon>Bacteria</taxon>
        <taxon>Bacillati</taxon>
        <taxon>Actinomycetota</taxon>
        <taxon>Actinomycetes</taxon>
        <taxon>Actinomycetales</taxon>
        <taxon>Actinomycetaceae</taxon>
        <taxon>Boudabousia</taxon>
    </lineage>
</organism>
<dbReference type="PANTHER" id="PTHR20861:SF1">
    <property type="entry name" value="HOMOSERINE KINASE"/>
    <property type="match status" value="1"/>
</dbReference>
<dbReference type="InterPro" id="IPR000870">
    <property type="entry name" value="Homoserine_kinase"/>
</dbReference>
<evidence type="ECO:0000256" key="2">
    <source>
        <dbReference type="ARBA" id="ARBA00007370"/>
    </source>
</evidence>
<comment type="pathway">
    <text evidence="1 13">Amino-acid biosynthesis; L-threonine biosynthesis; L-threonine from L-aspartate: step 4/5.</text>
</comment>
<dbReference type="PIRSF" id="PIRSF000676">
    <property type="entry name" value="Homoser_kin"/>
    <property type="match status" value="1"/>
</dbReference>
<dbReference type="InterPro" id="IPR014721">
    <property type="entry name" value="Ribsml_uS5_D2-typ_fold_subgr"/>
</dbReference>
<comment type="caution">
    <text evidence="16">The sequence shown here is derived from an EMBL/GenBank/DDBJ whole genome shotgun (WGS) entry which is preliminary data.</text>
</comment>
<feature type="binding site" evidence="13">
    <location>
        <begin position="100"/>
        <end position="110"/>
    </location>
    <ligand>
        <name>ATP</name>
        <dbReference type="ChEBI" id="CHEBI:30616"/>
    </ligand>
</feature>
<dbReference type="Proteomes" id="UP000186785">
    <property type="component" value="Unassembled WGS sequence"/>
</dbReference>
<dbReference type="AlphaFoldDB" id="A0A1Q5PK66"/>
<evidence type="ECO:0000256" key="7">
    <source>
        <dbReference type="ARBA" id="ARBA00022697"/>
    </source>
</evidence>
<evidence type="ECO:0000256" key="12">
    <source>
        <dbReference type="ARBA" id="ARBA00049954"/>
    </source>
</evidence>
<keyword evidence="6 13" id="KW-0808">Transferase</keyword>
<evidence type="ECO:0000259" key="14">
    <source>
        <dbReference type="Pfam" id="PF00288"/>
    </source>
</evidence>
<evidence type="ECO:0000256" key="13">
    <source>
        <dbReference type="HAMAP-Rule" id="MF_00384"/>
    </source>
</evidence>
<comment type="subcellular location">
    <subcellularLocation>
        <location evidence="13">Cytoplasm</location>
    </subcellularLocation>
</comment>
<dbReference type="RefSeq" id="WP_073709633.1">
    <property type="nucleotide sequence ID" value="NZ_MQSV01000005.1"/>
</dbReference>
<dbReference type="Gene3D" id="3.30.70.890">
    <property type="entry name" value="GHMP kinase, C-terminal domain"/>
    <property type="match status" value="1"/>
</dbReference>
<dbReference type="SUPFAM" id="SSF54211">
    <property type="entry name" value="Ribosomal protein S5 domain 2-like"/>
    <property type="match status" value="1"/>
</dbReference>
<dbReference type="STRING" id="1921764.BSR28_05025"/>
<proteinExistence type="inferred from homology"/>
<keyword evidence="8 13" id="KW-0547">Nucleotide-binding</keyword>
<keyword evidence="5 13" id="KW-0028">Amino-acid biosynthesis</keyword>
<dbReference type="GO" id="GO:0005737">
    <property type="term" value="C:cytoplasm"/>
    <property type="evidence" value="ECO:0007669"/>
    <property type="project" value="UniProtKB-SubCell"/>
</dbReference>
<dbReference type="EMBL" id="MQSV01000005">
    <property type="protein sequence ID" value="OKL46608.1"/>
    <property type="molecule type" value="Genomic_DNA"/>
</dbReference>
<dbReference type="UniPathway" id="UPA00050">
    <property type="reaction ID" value="UER00064"/>
</dbReference>
<dbReference type="HAMAP" id="MF_00384">
    <property type="entry name" value="Homoser_kinase"/>
    <property type="match status" value="1"/>
</dbReference>
<dbReference type="InterPro" id="IPR006204">
    <property type="entry name" value="GHMP_kinase_N_dom"/>
</dbReference>
<evidence type="ECO:0000256" key="1">
    <source>
        <dbReference type="ARBA" id="ARBA00005015"/>
    </source>
</evidence>
<evidence type="ECO:0000256" key="10">
    <source>
        <dbReference type="ARBA" id="ARBA00022840"/>
    </source>
</evidence>
<dbReference type="OrthoDB" id="9769912at2"/>
<keyword evidence="17" id="KW-1185">Reference proteome</keyword>
<name>A0A1Q5PK66_9ACTO</name>
<evidence type="ECO:0000256" key="3">
    <source>
        <dbReference type="ARBA" id="ARBA00012078"/>
    </source>
</evidence>
<dbReference type="SUPFAM" id="SSF55060">
    <property type="entry name" value="GHMP Kinase, C-terminal domain"/>
    <property type="match status" value="1"/>
</dbReference>
<dbReference type="EC" id="2.7.1.39" evidence="3 13"/>
<evidence type="ECO:0000313" key="17">
    <source>
        <dbReference type="Proteomes" id="UP000186785"/>
    </source>
</evidence>
<dbReference type="InterPro" id="IPR036554">
    <property type="entry name" value="GHMP_kinase_C_sf"/>
</dbReference>
<keyword evidence="10 13" id="KW-0067">ATP-binding</keyword>
<dbReference type="GO" id="GO:0009088">
    <property type="term" value="P:threonine biosynthetic process"/>
    <property type="evidence" value="ECO:0007669"/>
    <property type="project" value="UniProtKB-UniRule"/>
</dbReference>
<keyword evidence="7 13" id="KW-0791">Threonine biosynthesis</keyword>
<dbReference type="NCBIfam" id="TIGR00191">
    <property type="entry name" value="thrB"/>
    <property type="match status" value="1"/>
</dbReference>
<evidence type="ECO:0000256" key="8">
    <source>
        <dbReference type="ARBA" id="ARBA00022741"/>
    </source>
</evidence>
<dbReference type="Pfam" id="PF00288">
    <property type="entry name" value="GHMP_kinases_N"/>
    <property type="match status" value="1"/>
</dbReference>
<feature type="domain" description="GHMP kinase N-terminal" evidence="14">
    <location>
        <begin position="67"/>
        <end position="153"/>
    </location>
</feature>
<comment type="similarity">
    <text evidence="2 13">Belongs to the GHMP kinase family. Homoserine kinase subfamily.</text>
</comment>
<evidence type="ECO:0000259" key="15">
    <source>
        <dbReference type="Pfam" id="PF08544"/>
    </source>
</evidence>
<gene>
    <name evidence="13" type="primary">thrB</name>
    <name evidence="16" type="ORF">BSR29_07240</name>
</gene>
<dbReference type="GO" id="GO:0005524">
    <property type="term" value="F:ATP binding"/>
    <property type="evidence" value="ECO:0007669"/>
    <property type="project" value="UniProtKB-UniRule"/>
</dbReference>
<feature type="domain" description="GHMP kinase C-terminal" evidence="15">
    <location>
        <begin position="217"/>
        <end position="273"/>
    </location>
</feature>
<protein>
    <recommendedName>
        <fullName evidence="4 13">Homoserine kinase</fullName>
        <shortName evidence="13">HK</shortName>
        <shortName evidence="13">HSK</shortName>
        <ecNumber evidence="3 13">2.7.1.39</ecNumber>
    </recommendedName>
</protein>
<dbReference type="PRINTS" id="PR00958">
    <property type="entry name" value="HOMSERKINASE"/>
</dbReference>
<dbReference type="PROSITE" id="PS00627">
    <property type="entry name" value="GHMP_KINASES_ATP"/>
    <property type="match status" value="1"/>
</dbReference>
<reference evidence="16 17" key="1">
    <citation type="submission" date="2016-11" db="EMBL/GenBank/DDBJ databases">
        <title>Actinomyces gypaetusis sp. nov. isolated from the vulture Gypaetus barbatus in Qinghai Tibet Plateau China.</title>
        <authorList>
            <person name="Meng X."/>
        </authorList>
    </citation>
    <scope>NUCLEOTIDE SEQUENCE [LARGE SCALE GENOMIC DNA]</scope>
    <source>
        <strain evidence="16 17">VUL4_2</strain>
    </source>
</reference>
<dbReference type="InterPro" id="IPR013750">
    <property type="entry name" value="GHMP_kinase_C_dom"/>
</dbReference>
<evidence type="ECO:0000256" key="6">
    <source>
        <dbReference type="ARBA" id="ARBA00022679"/>
    </source>
</evidence>
<evidence type="ECO:0000313" key="16">
    <source>
        <dbReference type="EMBL" id="OKL46608.1"/>
    </source>
</evidence>
<evidence type="ECO:0000256" key="11">
    <source>
        <dbReference type="ARBA" id="ARBA00049375"/>
    </source>
</evidence>
<dbReference type="PANTHER" id="PTHR20861">
    <property type="entry name" value="HOMOSERINE/4-DIPHOSPHOCYTIDYL-2-C-METHYL-D-ERYTHRITOL KINASE"/>
    <property type="match status" value="1"/>
</dbReference>
<keyword evidence="13" id="KW-0963">Cytoplasm</keyword>
<evidence type="ECO:0000256" key="4">
    <source>
        <dbReference type="ARBA" id="ARBA00017858"/>
    </source>
</evidence>
<comment type="catalytic activity">
    <reaction evidence="11 13">
        <text>L-homoserine + ATP = O-phospho-L-homoserine + ADP + H(+)</text>
        <dbReference type="Rhea" id="RHEA:13985"/>
        <dbReference type="ChEBI" id="CHEBI:15378"/>
        <dbReference type="ChEBI" id="CHEBI:30616"/>
        <dbReference type="ChEBI" id="CHEBI:57476"/>
        <dbReference type="ChEBI" id="CHEBI:57590"/>
        <dbReference type="ChEBI" id="CHEBI:456216"/>
        <dbReference type="EC" id="2.7.1.39"/>
    </reaction>
</comment>
<dbReference type="GO" id="GO:0004413">
    <property type="term" value="F:homoserine kinase activity"/>
    <property type="evidence" value="ECO:0007669"/>
    <property type="project" value="UniProtKB-UniRule"/>
</dbReference>
<dbReference type="InterPro" id="IPR006203">
    <property type="entry name" value="GHMP_knse_ATP-bd_CS"/>
</dbReference>
<accession>A0A1Q5PK66</accession>
<sequence length="317" mass="33948">MSQQLVETTDRPQVEPFRVTVPATSANLGPGFDCLGIALGLYNRFDCTPAQNFEITGVERTYAGPDNLFWRAFNATREVIIERGIPDPGQLQVKFDAEIPNGRGLGSSAALFVGGATAANHMAGNPLTPQELFEICATLEGHPDNVAPALFGGMTASFREGTDVYAYQLDLDRRFFFTALIPDFTVIPDQSRAVLPERLPIPDAVYSLSRAVVLSHAFGAGDAEVVSAALSDRIHEPYRGRLISDLAEIRARILGQGALGVTISGSGSTLLVVWDAAGEREVPEAKDLPLDGLTATWTAKDLPVHMGGPFVDPLGDL</sequence>
<dbReference type="Gene3D" id="3.30.230.10">
    <property type="match status" value="1"/>
</dbReference>
<evidence type="ECO:0000256" key="9">
    <source>
        <dbReference type="ARBA" id="ARBA00022777"/>
    </source>
</evidence>
<dbReference type="Pfam" id="PF08544">
    <property type="entry name" value="GHMP_kinases_C"/>
    <property type="match status" value="1"/>
</dbReference>
<evidence type="ECO:0000256" key="5">
    <source>
        <dbReference type="ARBA" id="ARBA00022605"/>
    </source>
</evidence>
<dbReference type="InterPro" id="IPR020568">
    <property type="entry name" value="Ribosomal_Su5_D2-typ_SF"/>
</dbReference>
<comment type="function">
    <text evidence="12 13">Catalyzes the ATP-dependent phosphorylation of L-homoserine to L-homoserine phosphate.</text>
</comment>